<feature type="domain" description="Metallo-beta-lactamase" evidence="1">
    <location>
        <begin position="25"/>
        <end position="219"/>
    </location>
</feature>
<dbReference type="InterPro" id="IPR036866">
    <property type="entry name" value="RibonucZ/Hydroxyglut_hydro"/>
</dbReference>
<name>A0ABY5DPB6_9ACTN</name>
<dbReference type="Pfam" id="PF12706">
    <property type="entry name" value="Lactamase_B_2"/>
    <property type="match status" value="1"/>
</dbReference>
<dbReference type="SMART" id="SM00849">
    <property type="entry name" value="Lactamase_B"/>
    <property type="match status" value="1"/>
</dbReference>
<dbReference type="PANTHER" id="PTHR42663">
    <property type="entry name" value="HYDROLASE C777.06C-RELATED-RELATED"/>
    <property type="match status" value="1"/>
</dbReference>
<proteinExistence type="predicted"/>
<dbReference type="Gene3D" id="3.60.15.10">
    <property type="entry name" value="Ribonuclease Z/Hydroxyacylglutathione hydrolase-like"/>
    <property type="match status" value="1"/>
</dbReference>
<organism evidence="2 3">
    <name type="scientific">Paraconexibacter antarcticus</name>
    <dbReference type="NCBI Taxonomy" id="2949664"/>
    <lineage>
        <taxon>Bacteria</taxon>
        <taxon>Bacillati</taxon>
        <taxon>Actinomycetota</taxon>
        <taxon>Thermoleophilia</taxon>
        <taxon>Solirubrobacterales</taxon>
        <taxon>Paraconexibacteraceae</taxon>
        <taxon>Paraconexibacter</taxon>
    </lineage>
</organism>
<dbReference type="Proteomes" id="UP001056035">
    <property type="component" value="Chromosome"/>
</dbReference>
<evidence type="ECO:0000313" key="2">
    <source>
        <dbReference type="EMBL" id="UTI63875.1"/>
    </source>
</evidence>
<keyword evidence="3" id="KW-1185">Reference proteome</keyword>
<accession>A0ABY5DPB6</accession>
<protein>
    <submittedName>
        <fullName evidence="2">MBL fold metallo-hydrolase</fullName>
    </submittedName>
</protein>
<reference evidence="2 3" key="1">
    <citation type="submission" date="2022-06" db="EMBL/GenBank/DDBJ databases">
        <title>Paraconexibacter antarcticus.</title>
        <authorList>
            <person name="Kim C.S."/>
        </authorList>
    </citation>
    <scope>NUCLEOTIDE SEQUENCE [LARGE SCALE GENOMIC DNA]</scope>
    <source>
        <strain evidence="2 3">02-257</strain>
    </source>
</reference>
<dbReference type="SUPFAM" id="SSF56281">
    <property type="entry name" value="Metallo-hydrolase/oxidoreductase"/>
    <property type="match status" value="1"/>
</dbReference>
<sequence length="287" mass="30718">MEARVWGARGSIPSPGHETARYGGNTSCVHVALEDGTNLILDAGTGIRNLGLALPEVLDGPLHILLTHLHMDHIQGLMFFAPAFRPDSEIVIWGPASPEASLEDRIARYISAPLSPVEVRELPSHVSFRDAEAVEWQIGGATIRADSVTHRGPTLGYRVTEGASSLCYIPDHEPGLGTPLSALEDEWISGLALARDADVLIHDSQYTDEEYPSHLGWGHPPLTDALEFARRAHAGRLLLFHHDPLHSDDFLDAVAVTAAERWAEMGGPPGAVVLAAEGATASLPSAA</sequence>
<dbReference type="InterPro" id="IPR001279">
    <property type="entry name" value="Metallo-B-lactamas"/>
</dbReference>
<dbReference type="RefSeq" id="WP_254570596.1">
    <property type="nucleotide sequence ID" value="NZ_CP098502.1"/>
</dbReference>
<gene>
    <name evidence="2" type="ORF">NBH00_21335</name>
</gene>
<dbReference type="PANTHER" id="PTHR42663:SF4">
    <property type="entry name" value="SLL1036 PROTEIN"/>
    <property type="match status" value="1"/>
</dbReference>
<dbReference type="EMBL" id="CP098502">
    <property type="protein sequence ID" value="UTI63875.1"/>
    <property type="molecule type" value="Genomic_DNA"/>
</dbReference>
<dbReference type="CDD" id="cd07715">
    <property type="entry name" value="TaR3-like_MBL-fold"/>
    <property type="match status" value="1"/>
</dbReference>
<evidence type="ECO:0000259" key="1">
    <source>
        <dbReference type="SMART" id="SM00849"/>
    </source>
</evidence>
<evidence type="ECO:0000313" key="3">
    <source>
        <dbReference type="Proteomes" id="UP001056035"/>
    </source>
</evidence>